<keyword evidence="1" id="KW-0812">Transmembrane</keyword>
<reference evidence="2 3" key="1">
    <citation type="submission" date="2013-07" db="EMBL/GenBank/DDBJ databases">
        <authorList>
            <person name="Schaap P.J."/>
            <person name="Mehboob F."/>
            <person name="Oosterkamp M.J."/>
            <person name="de Vos W.M."/>
            <person name="Stams A.J.M."/>
            <person name="Koehorst J.J."/>
        </authorList>
    </citation>
    <scope>NUCLEOTIDE SEQUENCE [LARGE SCALE GENOMIC DNA]</scope>
    <source>
        <strain evidence="2 3">AW-1</strain>
    </source>
</reference>
<evidence type="ECO:0000313" key="2">
    <source>
        <dbReference type="EMBL" id="ESQ98617.1"/>
    </source>
</evidence>
<organism evidence="2 3">
    <name type="scientific">Stutzerimonas chloritidismutans AW-1</name>
    <dbReference type="NCBI Taxonomy" id="1263865"/>
    <lineage>
        <taxon>Bacteria</taxon>
        <taxon>Pseudomonadati</taxon>
        <taxon>Pseudomonadota</taxon>
        <taxon>Gammaproteobacteria</taxon>
        <taxon>Pseudomonadales</taxon>
        <taxon>Pseudomonadaceae</taxon>
        <taxon>Stutzerimonas</taxon>
    </lineage>
</organism>
<dbReference type="AlphaFoldDB" id="V4QA38"/>
<feature type="transmembrane region" description="Helical" evidence="1">
    <location>
        <begin position="12"/>
        <end position="34"/>
    </location>
</feature>
<sequence length="145" mass="16297">MESKIPLPTDNLYKFFALFALVVFLSGFGTIIYATSATNTIAFEHWVELESLQALKEPTLEQAARLRSLERRIEVAVADKETYTLLGQFLIVAGVVGMYLGFSHWYMRIQPLADQMADTQLEIAKLQLLSLKADLKSKGIDVDKP</sequence>
<name>V4QA38_STUCH</name>
<dbReference type="RefSeq" id="WP_023445847.1">
    <property type="nucleotide sequence ID" value="NZ_AOFQ01000048.1"/>
</dbReference>
<evidence type="ECO:0000313" key="3">
    <source>
        <dbReference type="Proteomes" id="UP000017822"/>
    </source>
</evidence>
<comment type="caution">
    <text evidence="2">The sequence shown here is derived from an EMBL/GenBank/DDBJ whole genome shotgun (WGS) entry which is preliminary data.</text>
</comment>
<feature type="transmembrane region" description="Helical" evidence="1">
    <location>
        <begin position="85"/>
        <end position="106"/>
    </location>
</feature>
<evidence type="ECO:0000256" key="1">
    <source>
        <dbReference type="SAM" id="Phobius"/>
    </source>
</evidence>
<dbReference type="Proteomes" id="UP000017822">
    <property type="component" value="Unassembled WGS sequence"/>
</dbReference>
<keyword evidence="1" id="KW-0472">Membrane</keyword>
<protein>
    <submittedName>
        <fullName evidence="2">Uncharacterized protein</fullName>
    </submittedName>
</protein>
<keyword evidence="1" id="KW-1133">Transmembrane helix</keyword>
<dbReference type="EMBL" id="AOFQ01000048">
    <property type="protein sequence ID" value="ESQ98617.1"/>
    <property type="molecule type" value="Genomic_DNA"/>
</dbReference>
<accession>V4QA38</accession>
<gene>
    <name evidence="2" type="ORF">F753_15020</name>
</gene>
<proteinExistence type="predicted"/>